<reference evidence="6" key="3">
    <citation type="submission" date="2016-02" db="EMBL/GenBank/DDBJ databases">
        <title>Draft genome of pathogenic Streptomyces sp. in Japan.</title>
        <authorList>
            <person name="Tomihama T."/>
            <person name="Ikenaga M."/>
            <person name="Sakai M."/>
            <person name="Okubo T."/>
            <person name="Ikeda S."/>
        </authorList>
    </citation>
    <scope>NUCLEOTIDE SEQUENCE [LARGE SCALE GENOMIC DNA]</scope>
    <source>
        <strain evidence="6">S58</strain>
    </source>
</reference>
<dbReference type="Pfam" id="PF21922">
    <property type="entry name" value="PBP_dimer_2"/>
    <property type="match status" value="1"/>
</dbReference>
<evidence type="ECO:0000259" key="4">
    <source>
        <dbReference type="Pfam" id="PF21922"/>
    </source>
</evidence>
<dbReference type="PANTHER" id="PTHR30627">
    <property type="entry name" value="PEPTIDOGLYCAN D,D-TRANSPEPTIDASE"/>
    <property type="match status" value="1"/>
</dbReference>
<evidence type="ECO:0000313" key="6">
    <source>
        <dbReference type="Proteomes" id="UP000067448"/>
    </source>
</evidence>
<dbReference type="Gene3D" id="3.40.710.10">
    <property type="entry name" value="DD-peptidase/beta-lactamase superfamily"/>
    <property type="match status" value="1"/>
</dbReference>
<dbReference type="EMBL" id="BCMM01000002">
    <property type="protein sequence ID" value="GAQ60390.1"/>
    <property type="molecule type" value="Genomic_DNA"/>
</dbReference>
<dbReference type="PANTHER" id="PTHR30627:SF24">
    <property type="entry name" value="PENICILLIN-BINDING PROTEIN 4B"/>
    <property type="match status" value="1"/>
</dbReference>
<dbReference type="InterPro" id="IPR054120">
    <property type="entry name" value="PBPA_dimer"/>
</dbReference>
<protein>
    <submittedName>
        <fullName evidence="5">Penicillin-binding protein A</fullName>
    </submittedName>
</protein>
<dbReference type="Gene3D" id="3.90.1310.10">
    <property type="entry name" value="Penicillin-binding protein 2a (Domain 2)"/>
    <property type="match status" value="1"/>
</dbReference>
<sequence length="457" mass="45972">MHSMIRGALGVSGVLAALAALSTGCSRGGSPTDSAGDKPSGTPGSQSASRPSSHRGLGDILVGGRAVTGSKASGNKKVPYQRTYSDGSVYAPVTGYRTMMYGNAGLEAVYDDVLAANASGDAPGDVSTTIDPGAQKAAFDALGDRQGAAVALDAESGKILAMVSTPSYDPAAFGGQRPADAKAWKTLNADDPSPLRNQVLHRIGSPGATFGVVVAAAALEAGLYETVDESTSSPLTYVLPQTVTRVTGVSPRCEDASIKEALRSSCDNVFVKMAADLGTDRLRATAEKFGFDDDTLTVPVKASESSYPQGDVPAPDTALTGIGGGDVRATPLQMARVAAVVAGEGRLVAPQMVERVVKADGTTVKPKAPGGRVGQAVSRRTADALRTALGGGAGAGSGGTSAWVADGQKGSGTSWFITYADAEGGRPVAVAVCVEGSPSGKGDRAAEVAEPLIAELS</sequence>
<comment type="caution">
    <text evidence="5">The sequence shown here is derived from an EMBL/GenBank/DDBJ whole genome shotgun (WGS) entry which is preliminary data.</text>
</comment>
<evidence type="ECO:0000256" key="1">
    <source>
        <dbReference type="SAM" id="MobiDB-lite"/>
    </source>
</evidence>
<name>A0A100JJ00_STRSC</name>
<accession>A0A100JJ00</accession>
<dbReference type="Proteomes" id="UP000067448">
    <property type="component" value="Unassembled WGS sequence"/>
</dbReference>
<feature type="domain" description="Penicillin-binding protein transpeptidase" evidence="3">
    <location>
        <begin position="147"/>
        <end position="453"/>
    </location>
</feature>
<keyword evidence="2" id="KW-0732">Signal</keyword>
<evidence type="ECO:0000256" key="2">
    <source>
        <dbReference type="SAM" id="SignalP"/>
    </source>
</evidence>
<proteinExistence type="predicted"/>
<dbReference type="RefSeq" id="WP_059078520.1">
    <property type="nucleotide sequence ID" value="NZ_BCMM01000002.1"/>
</dbReference>
<dbReference type="GO" id="GO:0071555">
    <property type="term" value="P:cell wall organization"/>
    <property type="evidence" value="ECO:0007669"/>
    <property type="project" value="TreeGrafter"/>
</dbReference>
<dbReference type="PROSITE" id="PS51257">
    <property type="entry name" value="PROKAR_LIPOPROTEIN"/>
    <property type="match status" value="1"/>
</dbReference>
<reference evidence="6" key="1">
    <citation type="submission" date="2015-11" db="EMBL/GenBank/DDBJ databases">
        <authorList>
            <consortium name="Cross-ministerial Strategic Innovation Promotion Program (SIP) consortium"/>
            <person name="Tomihama T."/>
            <person name="Ikenaga M."/>
            <person name="Sakai M."/>
            <person name="Okubo T."/>
            <person name="Ikeda S."/>
        </authorList>
    </citation>
    <scope>NUCLEOTIDE SEQUENCE [LARGE SCALE GENOMIC DNA]</scope>
    <source>
        <strain evidence="6">S58</strain>
    </source>
</reference>
<dbReference type="AlphaFoldDB" id="A0A100JJ00"/>
<feature type="region of interest" description="Disordered" evidence="1">
    <location>
        <begin position="26"/>
        <end position="60"/>
    </location>
</feature>
<evidence type="ECO:0000259" key="3">
    <source>
        <dbReference type="Pfam" id="PF00905"/>
    </source>
</evidence>
<reference evidence="5 6" key="2">
    <citation type="journal article" date="2016" name="Genome Announc.">
        <title>Draft Genome Sequences of Streptomyces scabiei S58, Streptomyces turgidiscabies T45, and Streptomyces acidiscabies a10, the Pathogens of Potato Common Scab, Isolated in Japan.</title>
        <authorList>
            <person name="Tomihama T."/>
            <person name="Nishi Y."/>
            <person name="Sakai M."/>
            <person name="Ikenaga M."/>
            <person name="Okubo T."/>
            <person name="Ikeda S."/>
        </authorList>
    </citation>
    <scope>NUCLEOTIDE SEQUENCE [LARGE SCALE GENOMIC DNA]</scope>
    <source>
        <strain evidence="5 6">S58</strain>
    </source>
</reference>
<evidence type="ECO:0000313" key="5">
    <source>
        <dbReference type="EMBL" id="GAQ60390.1"/>
    </source>
</evidence>
<dbReference type="GO" id="GO:0071972">
    <property type="term" value="F:peptidoglycan L,D-transpeptidase activity"/>
    <property type="evidence" value="ECO:0007669"/>
    <property type="project" value="TreeGrafter"/>
</dbReference>
<organism evidence="5 6">
    <name type="scientific">Streptomyces scabiei</name>
    <dbReference type="NCBI Taxonomy" id="1930"/>
    <lineage>
        <taxon>Bacteria</taxon>
        <taxon>Bacillati</taxon>
        <taxon>Actinomycetota</taxon>
        <taxon>Actinomycetes</taxon>
        <taxon>Kitasatosporales</taxon>
        <taxon>Streptomycetaceae</taxon>
        <taxon>Streptomyces</taxon>
    </lineage>
</organism>
<dbReference type="InterPro" id="IPR012338">
    <property type="entry name" value="Beta-lactam/transpept-like"/>
</dbReference>
<dbReference type="GO" id="GO:0005886">
    <property type="term" value="C:plasma membrane"/>
    <property type="evidence" value="ECO:0007669"/>
    <property type="project" value="TreeGrafter"/>
</dbReference>
<feature type="compositionally biased region" description="Polar residues" evidence="1">
    <location>
        <begin position="42"/>
        <end position="51"/>
    </location>
</feature>
<dbReference type="InterPro" id="IPR001460">
    <property type="entry name" value="PCN-bd_Tpept"/>
</dbReference>
<dbReference type="InterPro" id="IPR050515">
    <property type="entry name" value="Beta-lactam/transpept"/>
</dbReference>
<dbReference type="Pfam" id="PF00905">
    <property type="entry name" value="Transpeptidase"/>
    <property type="match status" value="1"/>
</dbReference>
<gene>
    <name evidence="5" type="primary">pbpA_1</name>
    <name evidence="5" type="ORF">SsS58_00730</name>
</gene>
<feature type="signal peptide" evidence="2">
    <location>
        <begin position="1"/>
        <end position="19"/>
    </location>
</feature>
<feature type="domain" description="Penicillin binding protein A dimerisation" evidence="4">
    <location>
        <begin position="58"/>
        <end position="119"/>
    </location>
</feature>
<feature type="chain" id="PRO_5038982019" evidence="2">
    <location>
        <begin position="20"/>
        <end position="457"/>
    </location>
</feature>
<dbReference type="SUPFAM" id="SSF56601">
    <property type="entry name" value="beta-lactamase/transpeptidase-like"/>
    <property type="match status" value="1"/>
</dbReference>
<dbReference type="OrthoDB" id="4132781at2"/>
<dbReference type="GO" id="GO:0008658">
    <property type="term" value="F:penicillin binding"/>
    <property type="evidence" value="ECO:0007669"/>
    <property type="project" value="InterPro"/>
</dbReference>